<evidence type="ECO:0000313" key="1">
    <source>
        <dbReference type="EnsemblMetazoa" id="XP_019853803.1"/>
    </source>
</evidence>
<sequence length="631" mass="71268">MMALSKGPLARAEKIQTPTPRLQESNCIAAIDFGTSSLSVAYTTPRTGGDVKILPLYSSLERIPNAILIMRDELGQQYLTIEIGRQAQTRYSDIKKKAAKNFIYFERIKNLLQRDISLNRTTEVSSFTDGGSYYLIEVIAFILTHLKKMLLNDHLKGNYKSSDFDWVITVPAIWKARARRMMREAAYMAGLTSDAPGITRFTPVGSPLPRPEEVNPEKLSLALEPEVAAIYAQHKSEVSGTPPQRYMVVDIGGGTVDITVHDKSNGRISVVLPPMGNTWGGTTVNEELSMLLEEIVNDKGFKSFIKSNPIGAKATLNKFFYEEFEERKKMFGNAKVGIREIVLTLPNTFVKFYGNEKLYEARKLNMHYDPGDDTLSIEYDLLEEKVFKFTTDMIIECVRAAFKGLTDHIDTVYLVGGFGGCKFVRQRIEEGIAQHCGILFDNIECPIQPDLAVVLGAVMWRKDPNIIQSRVADATYGTGLSDAFDPSIHDEHYKFFNEDGVQRCDNVFEVFVLKGEVIRQDEVYQTTLIPFSQSYILVNIPIFSTADDGVQYVRDKEGKHTVRKIGELILDLPNPDNVPNKERRYDVFMDFRGTEIQARAKYSITGEEVKTVCDFLIKPRLIIITIMKTKE</sequence>
<dbReference type="SUPFAM" id="SSF53067">
    <property type="entry name" value="Actin-like ATPase domain"/>
    <property type="match status" value="2"/>
</dbReference>
<name>A0AAN0JAV1_AMPQE</name>
<dbReference type="KEGG" id="aqu:105313262"/>
<dbReference type="Gene3D" id="3.30.420.40">
    <property type="match status" value="2"/>
</dbReference>
<dbReference type="Proteomes" id="UP000007879">
    <property type="component" value="Unassembled WGS sequence"/>
</dbReference>
<dbReference type="GeneID" id="105313262"/>
<reference evidence="2" key="1">
    <citation type="journal article" date="2010" name="Nature">
        <title>The Amphimedon queenslandica genome and the evolution of animal complexity.</title>
        <authorList>
            <person name="Srivastava M."/>
            <person name="Simakov O."/>
            <person name="Chapman J."/>
            <person name="Fahey B."/>
            <person name="Gauthier M.E."/>
            <person name="Mitros T."/>
            <person name="Richards G.S."/>
            <person name="Conaco C."/>
            <person name="Dacre M."/>
            <person name="Hellsten U."/>
            <person name="Larroux C."/>
            <person name="Putnam N.H."/>
            <person name="Stanke M."/>
            <person name="Adamska M."/>
            <person name="Darling A."/>
            <person name="Degnan S.M."/>
            <person name="Oakley T.H."/>
            <person name="Plachetzki D.C."/>
            <person name="Zhai Y."/>
            <person name="Adamski M."/>
            <person name="Calcino A."/>
            <person name="Cummins S.F."/>
            <person name="Goodstein D.M."/>
            <person name="Harris C."/>
            <person name="Jackson D.J."/>
            <person name="Leys S.P."/>
            <person name="Shu S."/>
            <person name="Woodcroft B.J."/>
            <person name="Vervoort M."/>
            <person name="Kosik K.S."/>
            <person name="Manning G."/>
            <person name="Degnan B.M."/>
            <person name="Rokhsar D.S."/>
        </authorList>
    </citation>
    <scope>NUCLEOTIDE SEQUENCE [LARGE SCALE GENOMIC DNA]</scope>
</reference>
<dbReference type="InterPro" id="IPR043129">
    <property type="entry name" value="ATPase_NBD"/>
</dbReference>
<keyword evidence="2" id="KW-1185">Reference proteome</keyword>
<evidence type="ECO:0000313" key="2">
    <source>
        <dbReference type="Proteomes" id="UP000007879"/>
    </source>
</evidence>
<dbReference type="EnsemblMetazoa" id="XM_019998244.1">
    <property type="protein sequence ID" value="XP_019853803.1"/>
    <property type="gene ID" value="LOC105313262"/>
</dbReference>
<dbReference type="PANTHER" id="PTHR14187">
    <property type="entry name" value="ALPHA KINASE/ELONGATION FACTOR 2 KINASE"/>
    <property type="match status" value="1"/>
</dbReference>
<reference evidence="1" key="2">
    <citation type="submission" date="2024-06" db="UniProtKB">
        <authorList>
            <consortium name="EnsemblMetazoa"/>
        </authorList>
    </citation>
    <scope>IDENTIFICATION</scope>
</reference>
<dbReference type="RefSeq" id="XP_019853803.1">
    <property type="nucleotide sequence ID" value="XM_019998244.1"/>
</dbReference>
<dbReference type="AlphaFoldDB" id="A0AAN0JAV1"/>
<accession>A0AAN0JAV1</accession>
<proteinExistence type="predicted"/>
<organism evidence="1 2">
    <name type="scientific">Amphimedon queenslandica</name>
    <name type="common">Sponge</name>
    <dbReference type="NCBI Taxonomy" id="400682"/>
    <lineage>
        <taxon>Eukaryota</taxon>
        <taxon>Metazoa</taxon>
        <taxon>Porifera</taxon>
        <taxon>Demospongiae</taxon>
        <taxon>Heteroscleromorpha</taxon>
        <taxon>Haplosclerida</taxon>
        <taxon>Niphatidae</taxon>
        <taxon>Amphimedon</taxon>
    </lineage>
</organism>
<protein>
    <submittedName>
        <fullName evidence="1">Uncharacterized protein</fullName>
    </submittedName>
</protein>
<dbReference type="PANTHER" id="PTHR14187:SF5">
    <property type="entry name" value="HEAT SHOCK 70 KDA PROTEIN 12A"/>
    <property type="match status" value="1"/>
</dbReference>